<dbReference type="EMBL" id="BARV01031727">
    <property type="protein sequence ID" value="GAI40944.1"/>
    <property type="molecule type" value="Genomic_DNA"/>
</dbReference>
<name>X1QCD7_9ZZZZ</name>
<gene>
    <name evidence="2" type="ORF">S06H3_50157</name>
</gene>
<dbReference type="InterPro" id="IPR051786">
    <property type="entry name" value="ASN_synthetase/amidase"/>
</dbReference>
<feature type="non-terminal residue" evidence="2">
    <location>
        <position position="252"/>
    </location>
</feature>
<dbReference type="PROSITE" id="PS51278">
    <property type="entry name" value="GATASE_TYPE_2"/>
    <property type="match status" value="1"/>
</dbReference>
<reference evidence="2" key="1">
    <citation type="journal article" date="2014" name="Front. Microbiol.">
        <title>High frequency of phylogenetically diverse reductive dehalogenase-homologous genes in deep subseafloor sedimentary metagenomes.</title>
        <authorList>
            <person name="Kawai M."/>
            <person name="Futagami T."/>
            <person name="Toyoda A."/>
            <person name="Takaki Y."/>
            <person name="Nishi S."/>
            <person name="Hori S."/>
            <person name="Arai W."/>
            <person name="Tsubouchi T."/>
            <person name="Morono Y."/>
            <person name="Uchiyama I."/>
            <person name="Ito T."/>
            <person name="Fujiyama A."/>
            <person name="Inagaki F."/>
            <person name="Takami H."/>
        </authorList>
    </citation>
    <scope>NUCLEOTIDE SEQUENCE</scope>
    <source>
        <strain evidence="2">Expedition CK06-06</strain>
    </source>
</reference>
<dbReference type="Pfam" id="PF13537">
    <property type="entry name" value="GATase_7"/>
    <property type="match status" value="1"/>
</dbReference>
<feature type="domain" description="Glutamine amidotransferase type-2" evidence="1">
    <location>
        <begin position="1"/>
        <end position="166"/>
    </location>
</feature>
<feature type="non-terminal residue" evidence="2">
    <location>
        <position position="1"/>
    </location>
</feature>
<dbReference type="AlphaFoldDB" id="X1QCD7"/>
<evidence type="ECO:0000313" key="2">
    <source>
        <dbReference type="EMBL" id="GAI40944.1"/>
    </source>
</evidence>
<proteinExistence type="predicted"/>
<dbReference type="Gene3D" id="3.60.20.10">
    <property type="entry name" value="Glutamine Phosphoribosylpyrophosphate, subunit 1, domain 1"/>
    <property type="match status" value="1"/>
</dbReference>
<dbReference type="PANTHER" id="PTHR43284:SF1">
    <property type="entry name" value="ASPARAGINE SYNTHETASE"/>
    <property type="match status" value="1"/>
</dbReference>
<dbReference type="CDD" id="cd00712">
    <property type="entry name" value="AsnB"/>
    <property type="match status" value="1"/>
</dbReference>
<sequence>TLELMKRRGPDHQGFISVRSGDNFVSLLHSRLSIIDLDPRSNQPFTIGDCTLVFNGEIYNYVELREQLENEGVCFRTESDTEVLLQAYLKYGRDCVGHFEGMWSFAIYDRRTETVFLSRDRFAEKPLYFLQRPEGFYFGSEIKLLKSLSGQKLTVNRRQVLRFLVNGYRTIYKDDETFFEEVQEVPFAANVVVRSDTGVSVSRYWQPRYEPRPMSLEEAIEQARHHLFESIRIRLRADVPLACCLSKGEFRP</sequence>
<evidence type="ECO:0000259" key="1">
    <source>
        <dbReference type="PROSITE" id="PS51278"/>
    </source>
</evidence>
<organism evidence="2">
    <name type="scientific">marine sediment metagenome</name>
    <dbReference type="NCBI Taxonomy" id="412755"/>
    <lineage>
        <taxon>unclassified sequences</taxon>
        <taxon>metagenomes</taxon>
        <taxon>ecological metagenomes</taxon>
    </lineage>
</organism>
<dbReference type="InterPro" id="IPR029055">
    <property type="entry name" value="Ntn_hydrolases_N"/>
</dbReference>
<accession>X1QCD7</accession>
<dbReference type="SUPFAM" id="SSF56235">
    <property type="entry name" value="N-terminal nucleophile aminohydrolases (Ntn hydrolases)"/>
    <property type="match status" value="1"/>
</dbReference>
<dbReference type="InterPro" id="IPR033738">
    <property type="entry name" value="AsnB_N"/>
</dbReference>
<dbReference type="InterPro" id="IPR017932">
    <property type="entry name" value="GATase_2_dom"/>
</dbReference>
<protein>
    <recommendedName>
        <fullName evidence="1">Glutamine amidotransferase type-2 domain-containing protein</fullName>
    </recommendedName>
</protein>
<dbReference type="SUPFAM" id="SSF52402">
    <property type="entry name" value="Adenine nucleotide alpha hydrolases-like"/>
    <property type="match status" value="1"/>
</dbReference>
<dbReference type="PANTHER" id="PTHR43284">
    <property type="entry name" value="ASPARAGINE SYNTHETASE (GLUTAMINE-HYDROLYZING)"/>
    <property type="match status" value="1"/>
</dbReference>
<comment type="caution">
    <text evidence="2">The sequence shown here is derived from an EMBL/GenBank/DDBJ whole genome shotgun (WGS) entry which is preliminary data.</text>
</comment>